<evidence type="ECO:0000256" key="1">
    <source>
        <dbReference type="ARBA" id="ARBA00004141"/>
    </source>
</evidence>
<reference evidence="8 9" key="1">
    <citation type="submission" date="2018-04" db="EMBL/GenBank/DDBJ databases">
        <title>Sphingobacterium cortibacter sp. nov.</title>
        <authorList>
            <person name="Li Y."/>
        </authorList>
    </citation>
    <scope>NUCLEOTIDE SEQUENCE [LARGE SCALE GENOMIC DNA]</scope>
    <source>
        <strain evidence="8 9">2c-3</strain>
    </source>
</reference>
<feature type="transmembrane region" description="Helical" evidence="5">
    <location>
        <begin position="174"/>
        <end position="193"/>
    </location>
</feature>
<protein>
    <submittedName>
        <fullName evidence="8">Peptidase S54</fullName>
    </submittedName>
</protein>
<dbReference type="GO" id="GO:0016020">
    <property type="term" value="C:membrane"/>
    <property type="evidence" value="ECO:0007669"/>
    <property type="project" value="UniProtKB-SubCell"/>
</dbReference>
<dbReference type="InterPro" id="IPR046483">
    <property type="entry name" value="DUF6576"/>
</dbReference>
<keyword evidence="3 5" id="KW-1133">Transmembrane helix</keyword>
<dbReference type="Proteomes" id="UP000245627">
    <property type="component" value="Unassembled WGS sequence"/>
</dbReference>
<evidence type="ECO:0000259" key="6">
    <source>
        <dbReference type="Pfam" id="PF01694"/>
    </source>
</evidence>
<dbReference type="SUPFAM" id="SSF144091">
    <property type="entry name" value="Rhomboid-like"/>
    <property type="match status" value="1"/>
</dbReference>
<feature type="transmembrane region" description="Helical" evidence="5">
    <location>
        <begin position="111"/>
        <end position="129"/>
    </location>
</feature>
<sequence length="290" mass="32998">MYNEGTLKEFLRTTYRSGSPVPYIISTKILLFVLIYIFDLLYDTETITAPLFDQTLALLSLPKSFSVFLQQPWSLLTYTFLNQNLLELLFDCLWLYWTGRIFLNLLQTRQLITVYIGAIICGALMYLGMSQLNVFAQQGASYLYSGAVANAAVIGSLLILVPETEIRLFLFGNVRLRTIGLIYLALQLGYYILNDQSAAGAYVVAIIWGVGFMHALKQGNDWSLLFRKKKRHSLKVVHHKPTGPTYKSYRADLPNQEVIDEILDKISLNGYDSLSAFEKEILFKASKQEK</sequence>
<comment type="subcellular location">
    <subcellularLocation>
        <location evidence="1">Membrane</location>
        <topology evidence="1">Multi-pass membrane protein</topology>
    </subcellularLocation>
</comment>
<dbReference type="Pfam" id="PF20216">
    <property type="entry name" value="DUF6576"/>
    <property type="match status" value="1"/>
</dbReference>
<evidence type="ECO:0000256" key="3">
    <source>
        <dbReference type="ARBA" id="ARBA00022989"/>
    </source>
</evidence>
<comment type="caution">
    <text evidence="8">The sequence shown here is derived from an EMBL/GenBank/DDBJ whole genome shotgun (WGS) entry which is preliminary data.</text>
</comment>
<dbReference type="InterPro" id="IPR022764">
    <property type="entry name" value="Peptidase_S54_rhomboid_dom"/>
</dbReference>
<evidence type="ECO:0000313" key="8">
    <source>
        <dbReference type="EMBL" id="PVH25537.1"/>
    </source>
</evidence>
<evidence type="ECO:0000256" key="2">
    <source>
        <dbReference type="ARBA" id="ARBA00022692"/>
    </source>
</evidence>
<evidence type="ECO:0000256" key="5">
    <source>
        <dbReference type="SAM" id="Phobius"/>
    </source>
</evidence>
<keyword evidence="2 5" id="KW-0812">Transmembrane</keyword>
<feature type="transmembrane region" description="Helical" evidence="5">
    <location>
        <begin position="21"/>
        <end position="42"/>
    </location>
</feature>
<dbReference type="RefSeq" id="WP_116775110.1">
    <property type="nucleotide sequence ID" value="NZ_QDKG01000002.1"/>
</dbReference>
<dbReference type="EMBL" id="QDKG01000002">
    <property type="protein sequence ID" value="PVH25537.1"/>
    <property type="molecule type" value="Genomic_DNA"/>
</dbReference>
<gene>
    <name evidence="8" type="ORF">DC487_06220</name>
</gene>
<feature type="domain" description="DUF6576" evidence="7">
    <location>
        <begin position="255"/>
        <end position="287"/>
    </location>
</feature>
<feature type="transmembrane region" description="Helical" evidence="5">
    <location>
        <begin position="75"/>
        <end position="99"/>
    </location>
</feature>
<dbReference type="Gene3D" id="1.20.1540.10">
    <property type="entry name" value="Rhomboid-like"/>
    <property type="match status" value="1"/>
</dbReference>
<dbReference type="OrthoDB" id="680602at2"/>
<dbReference type="InterPro" id="IPR035952">
    <property type="entry name" value="Rhomboid-like_sf"/>
</dbReference>
<dbReference type="GO" id="GO:0004252">
    <property type="term" value="F:serine-type endopeptidase activity"/>
    <property type="evidence" value="ECO:0007669"/>
    <property type="project" value="InterPro"/>
</dbReference>
<evidence type="ECO:0000259" key="7">
    <source>
        <dbReference type="Pfam" id="PF20216"/>
    </source>
</evidence>
<feature type="transmembrane region" description="Helical" evidence="5">
    <location>
        <begin position="199"/>
        <end position="216"/>
    </location>
</feature>
<feature type="domain" description="Peptidase S54 rhomboid" evidence="6">
    <location>
        <begin position="70"/>
        <end position="211"/>
    </location>
</feature>
<keyword evidence="4 5" id="KW-0472">Membrane</keyword>
<accession>A0A2T8HJA6</accession>
<feature type="transmembrane region" description="Helical" evidence="5">
    <location>
        <begin position="141"/>
        <end position="162"/>
    </location>
</feature>
<evidence type="ECO:0000313" key="9">
    <source>
        <dbReference type="Proteomes" id="UP000245627"/>
    </source>
</evidence>
<evidence type="ECO:0000256" key="4">
    <source>
        <dbReference type="ARBA" id="ARBA00023136"/>
    </source>
</evidence>
<name>A0A2T8HJA6_9SPHI</name>
<dbReference type="AlphaFoldDB" id="A0A2T8HJA6"/>
<dbReference type="Pfam" id="PF01694">
    <property type="entry name" value="Rhomboid"/>
    <property type="match status" value="1"/>
</dbReference>
<organism evidence="8 9">
    <name type="scientific">Sphingobacterium corticibacter</name>
    <dbReference type="NCBI Taxonomy" id="2171749"/>
    <lineage>
        <taxon>Bacteria</taxon>
        <taxon>Pseudomonadati</taxon>
        <taxon>Bacteroidota</taxon>
        <taxon>Sphingobacteriia</taxon>
        <taxon>Sphingobacteriales</taxon>
        <taxon>Sphingobacteriaceae</taxon>
        <taxon>Sphingobacterium</taxon>
    </lineage>
</organism>
<proteinExistence type="predicted"/>
<keyword evidence="9" id="KW-1185">Reference proteome</keyword>